<sequence>MSTQRLFWRWFLQRHGEAGITLVEVLVAGIIGVLVVLAGGYALVTNLRVDRELSSAAIQRNLQTRALEYISSEVRQANLIYAPNNTPNLCSSYTRVLGLQTTVNGSNRNIVYAVGNANNPWRGDRVLYRCGPPIDTSTGRYSSGSDVEEVILDGLSSATLVANSNGCGAVPTAYAVSSSNTAGLRAFFRTASNVVNTNSAQILLGMQIDRGIQGNATSCASIVASNRSTP</sequence>
<evidence type="ECO:0008006" key="4">
    <source>
        <dbReference type="Google" id="ProtNLM"/>
    </source>
</evidence>
<dbReference type="PROSITE" id="PS00409">
    <property type="entry name" value="PROKAR_NTER_METHYL"/>
    <property type="match status" value="1"/>
</dbReference>
<dbReference type="EMBL" id="AP008231">
    <property type="protein sequence ID" value="BAD79811.1"/>
    <property type="molecule type" value="Genomic_DNA"/>
</dbReference>
<evidence type="ECO:0000313" key="2">
    <source>
        <dbReference type="EMBL" id="BAD79811.1"/>
    </source>
</evidence>
<keyword evidence="1" id="KW-1133">Transmembrane helix</keyword>
<dbReference type="RefSeq" id="WP_011243931.1">
    <property type="nucleotide sequence ID" value="NC_006576.1"/>
</dbReference>
<protein>
    <recommendedName>
        <fullName evidence="4">Prepilin-type N-terminal cleavage/methylation domain-containing protein</fullName>
    </recommendedName>
</protein>
<keyword evidence="1" id="KW-0812">Transmembrane</keyword>
<feature type="transmembrane region" description="Helical" evidence="1">
    <location>
        <begin position="20"/>
        <end position="44"/>
    </location>
</feature>
<keyword evidence="1" id="KW-0472">Membrane</keyword>
<name>A0A0H3K3N6_SYNP6</name>
<dbReference type="AlphaFoldDB" id="A0A0H3K3N6"/>
<reference evidence="2 3" key="1">
    <citation type="journal article" date="2007" name="Photosyn. Res.">
        <title>Complete nucleotide sequence of the freshwater unicellular cyanobacterium Synechococcus elongatus PCC 6301 chromosome: gene content and organization.</title>
        <authorList>
            <person name="Sugita C."/>
            <person name="Ogata K."/>
            <person name="Shikata M."/>
            <person name="Jikuya H."/>
            <person name="Takano J."/>
            <person name="Furumichi M."/>
            <person name="Kanehisa M."/>
            <person name="Omata T."/>
            <person name="Sugiura M."/>
            <person name="Sugita M."/>
        </authorList>
    </citation>
    <scope>NUCLEOTIDE SEQUENCE [LARGE SCALE GENOMIC DNA]</scope>
    <source>
        <strain evidence="3">ATCC 27144 / PCC 6301 / SAUG 1402/1</strain>
    </source>
</reference>
<organism evidence="2 3">
    <name type="scientific">Synechococcus sp. (strain ATCC 27144 / PCC 6301 / SAUG 1402/1)</name>
    <name type="common">Anacystis nidulans</name>
    <dbReference type="NCBI Taxonomy" id="269084"/>
    <lineage>
        <taxon>Bacteria</taxon>
        <taxon>Bacillati</taxon>
        <taxon>Cyanobacteriota</taxon>
        <taxon>Cyanophyceae</taxon>
        <taxon>Synechococcales</taxon>
        <taxon>Synechococcaceae</taxon>
        <taxon>Synechococcus</taxon>
    </lineage>
</organism>
<proteinExistence type="predicted"/>
<dbReference type="eggNOG" id="COG4966">
    <property type="taxonomic scope" value="Bacteria"/>
</dbReference>
<evidence type="ECO:0000313" key="3">
    <source>
        <dbReference type="Proteomes" id="UP000001175"/>
    </source>
</evidence>
<dbReference type="GeneID" id="72431374"/>
<evidence type="ECO:0000256" key="1">
    <source>
        <dbReference type="SAM" id="Phobius"/>
    </source>
</evidence>
<dbReference type="InterPro" id="IPR012902">
    <property type="entry name" value="N_methyl_site"/>
</dbReference>
<dbReference type="Proteomes" id="UP000001175">
    <property type="component" value="Chromosome"/>
</dbReference>
<accession>A0A0H3K3N6</accession>
<dbReference type="KEGG" id="syc:syc1621_d"/>
<gene>
    <name evidence="2" type="ordered locus">syc1621_d</name>
</gene>